<evidence type="ECO:0000313" key="3">
    <source>
        <dbReference type="Proteomes" id="UP000800093"/>
    </source>
</evidence>
<dbReference type="AlphaFoldDB" id="A0A9P4K137"/>
<dbReference type="Proteomes" id="UP000800093">
    <property type="component" value="Unassembled WGS sequence"/>
</dbReference>
<feature type="region of interest" description="Disordered" evidence="1">
    <location>
        <begin position="83"/>
        <end position="114"/>
    </location>
</feature>
<feature type="region of interest" description="Disordered" evidence="1">
    <location>
        <begin position="1"/>
        <end position="28"/>
    </location>
</feature>
<reference evidence="3" key="1">
    <citation type="journal article" date="2020" name="Stud. Mycol.">
        <title>101 Dothideomycetes genomes: A test case for predicting lifestyles and emergence of pathogens.</title>
        <authorList>
            <person name="Haridas S."/>
            <person name="Albert R."/>
            <person name="Binder M."/>
            <person name="Bloem J."/>
            <person name="LaButti K."/>
            <person name="Salamov A."/>
            <person name="Andreopoulos B."/>
            <person name="Baker S."/>
            <person name="Barry K."/>
            <person name="Bills G."/>
            <person name="Bluhm B."/>
            <person name="Cannon C."/>
            <person name="Castanera R."/>
            <person name="Culley D."/>
            <person name="Daum C."/>
            <person name="Ezra D."/>
            <person name="Gonzalez J."/>
            <person name="Henrissat B."/>
            <person name="Kuo A."/>
            <person name="Liang C."/>
            <person name="Lipzen A."/>
            <person name="Lutzoni F."/>
            <person name="Magnuson J."/>
            <person name="Mondo S."/>
            <person name="Nolan M."/>
            <person name="Ohm R."/>
            <person name="Pangilinan J."/>
            <person name="Park H.-J."/>
            <person name="Ramirez L."/>
            <person name="Alfaro M."/>
            <person name="Sun H."/>
            <person name="Tritt A."/>
            <person name="Yoshinaga Y."/>
            <person name="Zwiers L.-H."/>
            <person name="Turgeon B."/>
            <person name="Goodwin S."/>
            <person name="Spatafora J."/>
            <person name="Crous P."/>
            <person name="Grigoriev I."/>
        </authorList>
    </citation>
    <scope>NUCLEOTIDE SEQUENCE [LARGE SCALE GENOMIC DNA]</scope>
    <source>
        <strain evidence="3">CBS 304.66</strain>
    </source>
</reference>
<feature type="compositionally biased region" description="Basic and acidic residues" evidence="1">
    <location>
        <begin position="104"/>
        <end position="114"/>
    </location>
</feature>
<proteinExistence type="predicted"/>
<dbReference type="OrthoDB" id="10559473at2759"/>
<organism evidence="2 3">
    <name type="scientific">Lojkania enalia</name>
    <dbReference type="NCBI Taxonomy" id="147567"/>
    <lineage>
        <taxon>Eukaryota</taxon>
        <taxon>Fungi</taxon>
        <taxon>Dikarya</taxon>
        <taxon>Ascomycota</taxon>
        <taxon>Pezizomycotina</taxon>
        <taxon>Dothideomycetes</taxon>
        <taxon>Pleosporomycetidae</taxon>
        <taxon>Pleosporales</taxon>
        <taxon>Pleosporales incertae sedis</taxon>
        <taxon>Lojkania</taxon>
    </lineage>
</organism>
<dbReference type="EMBL" id="ML986687">
    <property type="protein sequence ID" value="KAF2260228.1"/>
    <property type="molecule type" value="Genomic_DNA"/>
</dbReference>
<comment type="caution">
    <text evidence="2">The sequence shown here is derived from an EMBL/GenBank/DDBJ whole genome shotgun (WGS) entry which is preliminary data.</text>
</comment>
<gene>
    <name evidence="2" type="ORF">CC78DRAFT_571364</name>
</gene>
<sequence>MPYLPTPLEQQKNSDAKMNASSSSVSNGPSRILIRTTLSDLRRHHPSIQRASNLIIQQLRAHTLHTTETTTLRYLITRIADKTNNRKQKRKHSQQYDEGQGQEKAVKHNEKRREPRRTIVDIVFDHNVTDSSSQPDVLAYRYSYTLLAKFTELHHPEIGKLVNGWIKHYSEINSNHNLEFPRVSDVRAETRRCRRTHTLISTPSPALVQFHQQIQIIAVPTATWVGYLILFQVRAVIRISAISSCSRTSVYTVVQWLTTAPTGKQIQYLGTRLGCPSAFRLVLGGTGSTVKATEAKVVEGCKSPLVMREDPIVNKSRIHFEDAKVKPANFRTSPQ</sequence>
<accession>A0A9P4K137</accession>
<protein>
    <submittedName>
        <fullName evidence="2">Uncharacterized protein</fullName>
    </submittedName>
</protein>
<keyword evidence="3" id="KW-1185">Reference proteome</keyword>
<evidence type="ECO:0000256" key="1">
    <source>
        <dbReference type="SAM" id="MobiDB-lite"/>
    </source>
</evidence>
<name>A0A9P4K137_9PLEO</name>
<feature type="compositionally biased region" description="Low complexity" evidence="1">
    <location>
        <begin position="16"/>
        <end position="28"/>
    </location>
</feature>
<evidence type="ECO:0000313" key="2">
    <source>
        <dbReference type="EMBL" id="KAF2260228.1"/>
    </source>
</evidence>